<reference evidence="3" key="1">
    <citation type="submission" date="2023-05" db="EMBL/GenBank/DDBJ databases">
        <authorList>
            <person name="Huff M."/>
        </authorList>
    </citation>
    <scope>NUCLEOTIDE SEQUENCE</scope>
</reference>
<name>A0AAD2E2Q9_9LAMI</name>
<dbReference type="PANTHER" id="PTHR34937">
    <property type="entry name" value="OS08G0559800 PROTEIN"/>
    <property type="match status" value="1"/>
</dbReference>
<sequence length="298" mass="33719">MKREDDGELKEEKSVKNGLSPTKNFGVLKLAKNVDHEWNPSSPSCRSYKITQKALSLSQFHALDSSSPPRRNYEITSKAPSASSGHRLIIEPCYVEELELKVVSGLIDEVELKLSEYKEVMKKENRELENRVVSLTEENRDINSLLRIALAEKEALKKLNRVKGNNEQKRIVFLQIAERGLQKVGFGFMIGNKVNEQLKDNPEDKSDGSESEEEAVSLASTVEKITKNLRLEITQLRTSLEESRSDALCLQSIADKQAKKLAEDALRIEKLENREMLLTENVEALLAEIKETVKNVVQ</sequence>
<accession>A0AAD2E2Q9</accession>
<dbReference type="EMBL" id="OU503048">
    <property type="protein sequence ID" value="CAI9775029.1"/>
    <property type="molecule type" value="Genomic_DNA"/>
</dbReference>
<feature type="compositionally biased region" description="Basic and acidic residues" evidence="2">
    <location>
        <begin position="1"/>
        <end position="15"/>
    </location>
</feature>
<evidence type="ECO:0000313" key="3">
    <source>
        <dbReference type="EMBL" id="CAI9775029.1"/>
    </source>
</evidence>
<dbReference type="InterPro" id="IPR040300">
    <property type="entry name" value="At3g49055-like"/>
</dbReference>
<keyword evidence="1" id="KW-0175">Coiled coil</keyword>
<dbReference type="AlphaFoldDB" id="A0AAD2E2Q9"/>
<keyword evidence="4" id="KW-1185">Reference proteome</keyword>
<protein>
    <submittedName>
        <fullName evidence="3">Uncharacterized protein</fullName>
    </submittedName>
</protein>
<proteinExistence type="predicted"/>
<dbReference type="PANTHER" id="PTHR34937:SF2">
    <property type="entry name" value="OS08G0559800 PROTEIN"/>
    <property type="match status" value="1"/>
</dbReference>
<feature type="region of interest" description="Disordered" evidence="2">
    <location>
        <begin position="1"/>
        <end position="22"/>
    </location>
</feature>
<dbReference type="Proteomes" id="UP000834106">
    <property type="component" value="Chromosome 13"/>
</dbReference>
<evidence type="ECO:0000313" key="4">
    <source>
        <dbReference type="Proteomes" id="UP000834106"/>
    </source>
</evidence>
<evidence type="ECO:0000256" key="1">
    <source>
        <dbReference type="SAM" id="Coils"/>
    </source>
</evidence>
<feature type="coiled-coil region" evidence="1">
    <location>
        <begin position="107"/>
        <end position="145"/>
    </location>
</feature>
<organism evidence="3 4">
    <name type="scientific">Fraxinus pennsylvanica</name>
    <dbReference type="NCBI Taxonomy" id="56036"/>
    <lineage>
        <taxon>Eukaryota</taxon>
        <taxon>Viridiplantae</taxon>
        <taxon>Streptophyta</taxon>
        <taxon>Embryophyta</taxon>
        <taxon>Tracheophyta</taxon>
        <taxon>Spermatophyta</taxon>
        <taxon>Magnoliopsida</taxon>
        <taxon>eudicotyledons</taxon>
        <taxon>Gunneridae</taxon>
        <taxon>Pentapetalae</taxon>
        <taxon>asterids</taxon>
        <taxon>lamiids</taxon>
        <taxon>Lamiales</taxon>
        <taxon>Oleaceae</taxon>
        <taxon>Oleeae</taxon>
        <taxon>Fraxinus</taxon>
    </lineage>
</organism>
<gene>
    <name evidence="3" type="ORF">FPE_LOCUS22459</name>
</gene>
<feature type="coiled-coil region" evidence="1">
    <location>
        <begin position="254"/>
        <end position="288"/>
    </location>
</feature>
<evidence type="ECO:0000256" key="2">
    <source>
        <dbReference type="SAM" id="MobiDB-lite"/>
    </source>
</evidence>